<organism evidence="2 3">
    <name type="scientific">Adineta steineri</name>
    <dbReference type="NCBI Taxonomy" id="433720"/>
    <lineage>
        <taxon>Eukaryota</taxon>
        <taxon>Metazoa</taxon>
        <taxon>Spiralia</taxon>
        <taxon>Gnathifera</taxon>
        <taxon>Rotifera</taxon>
        <taxon>Eurotatoria</taxon>
        <taxon>Bdelloidea</taxon>
        <taxon>Adinetida</taxon>
        <taxon>Adinetidae</taxon>
        <taxon>Adineta</taxon>
    </lineage>
</organism>
<dbReference type="PANTHER" id="PTHR45815">
    <property type="entry name" value="PROTEIN DISULFIDE-ISOMERASE A6"/>
    <property type="match status" value="1"/>
</dbReference>
<dbReference type="InterPro" id="IPR013766">
    <property type="entry name" value="Thioredoxin_domain"/>
</dbReference>
<dbReference type="PROSITE" id="PS51352">
    <property type="entry name" value="THIOREDOXIN_2"/>
    <property type="match status" value="1"/>
</dbReference>
<reference evidence="2" key="1">
    <citation type="submission" date="2021-02" db="EMBL/GenBank/DDBJ databases">
        <authorList>
            <person name="Nowell W R."/>
        </authorList>
    </citation>
    <scope>NUCLEOTIDE SEQUENCE</scope>
</reference>
<dbReference type="SUPFAM" id="SSF52833">
    <property type="entry name" value="Thioredoxin-like"/>
    <property type="match status" value="1"/>
</dbReference>
<gene>
    <name evidence="2" type="ORF">OKA104_LOCUS51042</name>
</gene>
<sequence>APWCGHCKNLAPEWARAATELKGKVKLGVVDATVHQQLAQRYGVQGFPTIKFFQAGRKDGQAEDYDG</sequence>
<dbReference type="PRINTS" id="PR00421">
    <property type="entry name" value="THIOREDOXIN"/>
</dbReference>
<comment type="caution">
    <text evidence="2">The sequence shown here is derived from an EMBL/GenBank/DDBJ whole genome shotgun (WGS) entry which is preliminary data.</text>
</comment>
<dbReference type="AlphaFoldDB" id="A0A820NUR8"/>
<feature type="non-terminal residue" evidence="2">
    <location>
        <position position="1"/>
    </location>
</feature>
<dbReference type="EMBL" id="CAJOAY010026879">
    <property type="protein sequence ID" value="CAF4394109.1"/>
    <property type="molecule type" value="Genomic_DNA"/>
</dbReference>
<protein>
    <recommendedName>
        <fullName evidence="1">Thioredoxin domain-containing protein</fullName>
    </recommendedName>
</protein>
<proteinExistence type="predicted"/>
<dbReference type="InterPro" id="IPR036249">
    <property type="entry name" value="Thioredoxin-like_sf"/>
</dbReference>
<dbReference type="GO" id="GO:0034976">
    <property type="term" value="P:response to endoplasmic reticulum stress"/>
    <property type="evidence" value="ECO:0007669"/>
    <property type="project" value="TreeGrafter"/>
</dbReference>
<dbReference type="Proteomes" id="UP000663881">
    <property type="component" value="Unassembled WGS sequence"/>
</dbReference>
<accession>A0A820NUR8</accession>
<feature type="domain" description="Thioredoxin" evidence="1">
    <location>
        <begin position="1"/>
        <end position="67"/>
    </location>
</feature>
<feature type="non-terminal residue" evidence="2">
    <location>
        <position position="67"/>
    </location>
</feature>
<evidence type="ECO:0000313" key="2">
    <source>
        <dbReference type="EMBL" id="CAF4394109.1"/>
    </source>
</evidence>
<dbReference type="Gene3D" id="3.40.30.10">
    <property type="entry name" value="Glutaredoxin"/>
    <property type="match status" value="1"/>
</dbReference>
<dbReference type="GO" id="GO:0015035">
    <property type="term" value="F:protein-disulfide reductase activity"/>
    <property type="evidence" value="ECO:0007669"/>
    <property type="project" value="TreeGrafter"/>
</dbReference>
<name>A0A820NUR8_9BILA</name>
<dbReference type="Pfam" id="PF00085">
    <property type="entry name" value="Thioredoxin"/>
    <property type="match status" value="1"/>
</dbReference>
<evidence type="ECO:0000259" key="1">
    <source>
        <dbReference type="PROSITE" id="PS51352"/>
    </source>
</evidence>
<dbReference type="PANTHER" id="PTHR45815:SF3">
    <property type="entry name" value="PROTEIN DISULFIDE-ISOMERASE A6"/>
    <property type="match status" value="1"/>
</dbReference>
<dbReference type="GO" id="GO:0005788">
    <property type="term" value="C:endoplasmic reticulum lumen"/>
    <property type="evidence" value="ECO:0007669"/>
    <property type="project" value="TreeGrafter"/>
</dbReference>
<evidence type="ECO:0000313" key="3">
    <source>
        <dbReference type="Proteomes" id="UP000663881"/>
    </source>
</evidence>